<evidence type="ECO:0000256" key="2">
    <source>
        <dbReference type="ARBA" id="ARBA00012224"/>
    </source>
</evidence>
<comment type="caution">
    <text evidence="8">The sequence shown here is derived from an EMBL/GenBank/DDBJ whole genome shotgun (WGS) entry which is preliminary data.</text>
</comment>
<dbReference type="EMBL" id="QQOH01000003">
    <property type="protein sequence ID" value="RDE19654.1"/>
    <property type="molecule type" value="Genomic_DNA"/>
</dbReference>
<feature type="compositionally biased region" description="Basic and acidic residues" evidence="6">
    <location>
        <begin position="1"/>
        <end position="20"/>
    </location>
</feature>
<reference evidence="8 9" key="1">
    <citation type="submission" date="2018-07" db="EMBL/GenBank/DDBJ databases">
        <title>Motiliproteus coralliicola sp. nov., a bacterium isolated from Coral.</title>
        <authorList>
            <person name="Wang G."/>
        </authorList>
    </citation>
    <scope>NUCLEOTIDE SEQUENCE [LARGE SCALE GENOMIC DNA]</scope>
    <source>
        <strain evidence="8 9">C34</strain>
    </source>
</reference>
<evidence type="ECO:0000256" key="4">
    <source>
        <dbReference type="ARBA" id="ARBA00023239"/>
    </source>
</evidence>
<proteinExistence type="inferred from homology"/>
<sequence length="394" mass="44158">MSSESRSESSIESPFDRPIDRQLTSSQKWDKYRDQDILPMWVADTDFHAPGPVIEALQERVAHGVFGYTNPPQELVDVVIERLARLYDWKIEPEWIVWLPGLVCGLHLACRSVGERGSSVISPTPVYPPFTSAPGLSERRLIQLPLIAQGDRSVIDFDRLEASIEPDTRLILFCNPHNPGGAVYRRDELERLNAICQRHDLVLCSDEIHCDLILEPGIEHIPAASLSADAAARTITLMAPSKTFNIAGLGCSLAIIPDPKLRQAFRRTRRGIVPDVNLLGYTASLAAFRDGDDWNRQQCDYLRSHRDYLLREINAIEGISLAPFEATYLAWIDVSALGLENPPAFFEAAGVGLSPGADFGDKNYMRMNFGCTRELLEEAVRRIRKAVEQHQQTQ</sequence>
<evidence type="ECO:0000256" key="5">
    <source>
        <dbReference type="ARBA" id="ARBA00037974"/>
    </source>
</evidence>
<keyword evidence="4 8" id="KW-0456">Lyase</keyword>
<accession>A0A369WG52</accession>
<dbReference type="OrthoDB" id="3224382at2"/>
<comment type="similarity">
    <text evidence="5">Belongs to the class-II pyridoxal-phosphate-dependent aminotransferase family. MalY/PatB cystathionine beta-lyase subfamily.</text>
</comment>
<evidence type="ECO:0000313" key="9">
    <source>
        <dbReference type="Proteomes" id="UP000253769"/>
    </source>
</evidence>
<keyword evidence="3" id="KW-0663">Pyridoxal phosphate</keyword>
<dbReference type="AlphaFoldDB" id="A0A369WG52"/>
<evidence type="ECO:0000313" key="8">
    <source>
        <dbReference type="EMBL" id="RDE19654.1"/>
    </source>
</evidence>
<dbReference type="EC" id="4.4.1.13" evidence="2"/>
<dbReference type="SUPFAM" id="SSF53383">
    <property type="entry name" value="PLP-dependent transferases"/>
    <property type="match status" value="1"/>
</dbReference>
<dbReference type="CDD" id="cd00609">
    <property type="entry name" value="AAT_like"/>
    <property type="match status" value="1"/>
</dbReference>
<dbReference type="InterPro" id="IPR015424">
    <property type="entry name" value="PyrdxlP-dep_Trfase"/>
</dbReference>
<evidence type="ECO:0000259" key="7">
    <source>
        <dbReference type="Pfam" id="PF00155"/>
    </source>
</evidence>
<dbReference type="InterPro" id="IPR015422">
    <property type="entry name" value="PyrdxlP-dep_Trfase_small"/>
</dbReference>
<dbReference type="InterPro" id="IPR027619">
    <property type="entry name" value="C-S_lyase_PatB-like"/>
</dbReference>
<dbReference type="PANTHER" id="PTHR43525:SF1">
    <property type="entry name" value="PROTEIN MALY"/>
    <property type="match status" value="1"/>
</dbReference>
<dbReference type="Gene3D" id="3.40.640.10">
    <property type="entry name" value="Type I PLP-dependent aspartate aminotransferase-like (Major domain)"/>
    <property type="match status" value="1"/>
</dbReference>
<feature type="domain" description="Aminotransferase class I/classII large" evidence="7">
    <location>
        <begin position="53"/>
        <end position="383"/>
    </location>
</feature>
<evidence type="ECO:0000256" key="3">
    <source>
        <dbReference type="ARBA" id="ARBA00022898"/>
    </source>
</evidence>
<dbReference type="GO" id="GO:0047804">
    <property type="term" value="F:cysteine-S-conjugate beta-lyase activity"/>
    <property type="evidence" value="ECO:0007669"/>
    <property type="project" value="UniProtKB-EC"/>
</dbReference>
<evidence type="ECO:0000256" key="1">
    <source>
        <dbReference type="ARBA" id="ARBA00001933"/>
    </source>
</evidence>
<dbReference type="InterPro" id="IPR004839">
    <property type="entry name" value="Aminotransferase_I/II_large"/>
</dbReference>
<protein>
    <recommendedName>
        <fullName evidence="2">cysteine-S-conjugate beta-lyase</fullName>
        <ecNumber evidence="2">4.4.1.13</ecNumber>
    </recommendedName>
</protein>
<dbReference type="Gene3D" id="3.90.1150.10">
    <property type="entry name" value="Aspartate Aminotransferase, domain 1"/>
    <property type="match status" value="1"/>
</dbReference>
<gene>
    <name evidence="8" type="ORF">DV711_12285</name>
</gene>
<dbReference type="InterPro" id="IPR051798">
    <property type="entry name" value="Class-II_PLP-Dep_Aminotrans"/>
</dbReference>
<comment type="cofactor">
    <cofactor evidence="1">
        <name>pyridoxal 5'-phosphate</name>
        <dbReference type="ChEBI" id="CHEBI:597326"/>
    </cofactor>
</comment>
<dbReference type="NCBIfam" id="TIGR04350">
    <property type="entry name" value="C_S_lyase_PatB"/>
    <property type="match status" value="1"/>
</dbReference>
<evidence type="ECO:0000256" key="6">
    <source>
        <dbReference type="SAM" id="MobiDB-lite"/>
    </source>
</evidence>
<feature type="region of interest" description="Disordered" evidence="6">
    <location>
        <begin position="1"/>
        <end position="22"/>
    </location>
</feature>
<dbReference type="Proteomes" id="UP000253769">
    <property type="component" value="Unassembled WGS sequence"/>
</dbReference>
<dbReference type="PANTHER" id="PTHR43525">
    <property type="entry name" value="PROTEIN MALY"/>
    <property type="match status" value="1"/>
</dbReference>
<organism evidence="8 9">
    <name type="scientific">Motiliproteus coralliicola</name>
    <dbReference type="NCBI Taxonomy" id="2283196"/>
    <lineage>
        <taxon>Bacteria</taxon>
        <taxon>Pseudomonadati</taxon>
        <taxon>Pseudomonadota</taxon>
        <taxon>Gammaproteobacteria</taxon>
        <taxon>Oceanospirillales</taxon>
        <taxon>Oceanospirillaceae</taxon>
        <taxon>Motiliproteus</taxon>
    </lineage>
</organism>
<dbReference type="Pfam" id="PF00155">
    <property type="entry name" value="Aminotran_1_2"/>
    <property type="match status" value="1"/>
</dbReference>
<name>A0A369WG52_9GAMM</name>
<dbReference type="InterPro" id="IPR015421">
    <property type="entry name" value="PyrdxlP-dep_Trfase_major"/>
</dbReference>
<keyword evidence="9" id="KW-1185">Reference proteome</keyword>
<dbReference type="GO" id="GO:0030170">
    <property type="term" value="F:pyridoxal phosphate binding"/>
    <property type="evidence" value="ECO:0007669"/>
    <property type="project" value="InterPro"/>
</dbReference>
<dbReference type="RefSeq" id="WP_114695999.1">
    <property type="nucleotide sequence ID" value="NZ_QQOH01000003.1"/>
</dbReference>